<dbReference type="Proteomes" id="UP000229434">
    <property type="component" value="Unassembled WGS sequence"/>
</dbReference>
<evidence type="ECO:0000313" key="2">
    <source>
        <dbReference type="Proteomes" id="UP000229434"/>
    </source>
</evidence>
<gene>
    <name evidence="1" type="ORF">BHC49_01770</name>
</gene>
<dbReference type="RefSeq" id="WP_100136723.1">
    <property type="nucleotide sequence ID" value="NZ_MEIS01000055.1"/>
</dbReference>
<dbReference type="AlphaFoldDB" id="A0A2N9Y0R2"/>
<sequence>MRILRMPAPTPLPDKYQIDTKIGKDGEFLGLDVKIFNGYELKARYSEKIENGVKDVSMAFGDFEELEQLISKIKTALKDIGSSVSAQDAQSHSHGD</sequence>
<accession>A0A2N9Y0R2</accession>
<name>A0A2N9Y0R2_9NEIS</name>
<proteinExistence type="predicted"/>
<dbReference type="EMBL" id="MEIS01000055">
    <property type="protein sequence ID" value="PIT58359.1"/>
    <property type="molecule type" value="Genomic_DNA"/>
</dbReference>
<evidence type="ECO:0000313" key="1">
    <source>
        <dbReference type="EMBL" id="PIT58359.1"/>
    </source>
</evidence>
<reference evidence="1 2" key="1">
    <citation type="journal article" date="2017" name="MBio">
        <title>Type VI secretion-mediated competition in the bee gut microbiome.</title>
        <authorList>
            <person name="Steele M.I."/>
            <person name="Kwong W.K."/>
            <person name="Powell J.E."/>
            <person name="Whiteley M."/>
            <person name="Moran N.A."/>
        </authorList>
    </citation>
    <scope>NUCLEOTIDE SEQUENCE [LARGE SCALE GENOMIC DNA]</scope>
    <source>
        <strain evidence="1 2">Nev3CBA3</strain>
    </source>
</reference>
<comment type="caution">
    <text evidence="1">The sequence shown here is derived from an EMBL/GenBank/DDBJ whole genome shotgun (WGS) entry which is preliminary data.</text>
</comment>
<protein>
    <submittedName>
        <fullName evidence="1">Uncharacterized protein</fullName>
    </submittedName>
</protein>
<organism evidence="1 2">
    <name type="scientific">Snodgrassella alvi</name>
    <dbReference type="NCBI Taxonomy" id="1196083"/>
    <lineage>
        <taxon>Bacteria</taxon>
        <taxon>Pseudomonadati</taxon>
        <taxon>Pseudomonadota</taxon>
        <taxon>Betaproteobacteria</taxon>
        <taxon>Neisseriales</taxon>
        <taxon>Neisseriaceae</taxon>
        <taxon>Snodgrassella</taxon>
    </lineage>
</organism>